<protein>
    <submittedName>
        <fullName evidence="1">Uncharacterized protein</fullName>
    </submittedName>
</protein>
<reference evidence="1 2" key="1">
    <citation type="submission" date="2016-08" db="EMBL/GenBank/DDBJ databases">
        <authorList>
            <person name="Loux V."/>
            <person name="Rue O."/>
        </authorList>
    </citation>
    <scope>NUCLEOTIDE SEQUENCE [LARGE SCALE GENOMIC DNA]</scope>
    <source>
        <strain evidence="1 2">AFSSA_08CEB44bac</strain>
    </source>
</reference>
<gene>
    <name evidence="1" type="ORF">BCB44BAC_00922</name>
</gene>
<dbReference type="EMBL" id="FMIK01000018">
    <property type="protein sequence ID" value="SCL86389.1"/>
    <property type="molecule type" value="Genomic_DNA"/>
</dbReference>
<dbReference type="AlphaFoldDB" id="A0AAX2CDD7"/>
<organism evidence="1 2">
    <name type="scientific">Bacillus cytotoxicus</name>
    <dbReference type="NCBI Taxonomy" id="580165"/>
    <lineage>
        <taxon>Bacteria</taxon>
        <taxon>Bacillati</taxon>
        <taxon>Bacillota</taxon>
        <taxon>Bacilli</taxon>
        <taxon>Bacillales</taxon>
        <taxon>Bacillaceae</taxon>
        <taxon>Bacillus</taxon>
        <taxon>Bacillus cereus group</taxon>
    </lineage>
</organism>
<proteinExistence type="predicted"/>
<evidence type="ECO:0000313" key="1">
    <source>
        <dbReference type="EMBL" id="SCL86389.1"/>
    </source>
</evidence>
<dbReference type="Proteomes" id="UP000242164">
    <property type="component" value="Unassembled WGS sequence"/>
</dbReference>
<evidence type="ECO:0000313" key="2">
    <source>
        <dbReference type="Proteomes" id="UP000242164"/>
    </source>
</evidence>
<comment type="caution">
    <text evidence="1">The sequence shown here is derived from an EMBL/GenBank/DDBJ whole genome shotgun (WGS) entry which is preliminary data.</text>
</comment>
<sequence length="37" mass="4394">MRKSTLSSLIWFRLARFTHQSNLLSNEFLKQFHITAA</sequence>
<accession>A0AAX2CDD7</accession>
<name>A0AAX2CDD7_9BACI</name>